<evidence type="ECO:0000313" key="2">
    <source>
        <dbReference type="Proteomes" id="UP000709437"/>
    </source>
</evidence>
<dbReference type="AlphaFoldDB" id="A0A9Q2W3B8"/>
<dbReference type="InterPro" id="IPR045423">
    <property type="entry name" value="DUF6510"/>
</dbReference>
<sequence length="89" mass="8865">MVVVDGNALAGTLADSLGPEPTVVALRCAGCGSLGVLGQTTVHRTAMGAVARCRGCDTVLVTVVESGARRWVGLPGARTMSASAPDGIE</sequence>
<name>A0A9Q2W3B8_9MICO</name>
<gene>
    <name evidence="1" type="ORF">KK103_02085</name>
</gene>
<dbReference type="RefSeq" id="WP_214562074.1">
    <property type="nucleotide sequence ID" value="NZ_JAHEWX010000002.1"/>
</dbReference>
<comment type="caution">
    <text evidence="1">The sequence shown here is derived from an EMBL/GenBank/DDBJ whole genome shotgun (WGS) entry which is preliminary data.</text>
</comment>
<protein>
    <submittedName>
        <fullName evidence="1">Uncharacterized protein</fullName>
    </submittedName>
</protein>
<dbReference type="Pfam" id="PF20120">
    <property type="entry name" value="DUF6510"/>
    <property type="match status" value="1"/>
</dbReference>
<evidence type="ECO:0000313" key="1">
    <source>
        <dbReference type="EMBL" id="MBT1540539.1"/>
    </source>
</evidence>
<reference evidence="1" key="1">
    <citation type="submission" date="2021-05" db="EMBL/GenBank/DDBJ databases">
        <title>Whole genome sequence of Curtobacterium flaccumfaciens pv. flaccumfaciens strain CFBP 3417.</title>
        <authorList>
            <person name="Osdaghi E."/>
            <person name="Taghouti G."/>
            <person name="Portier P."/>
            <person name="Fazliarab A."/>
            <person name="Taghavi S.M."/>
            <person name="Briand M."/>
            <person name="Le-Saux M."/>
            <person name="Jacques M.-A."/>
        </authorList>
    </citation>
    <scope>NUCLEOTIDE SEQUENCE</scope>
    <source>
        <strain evidence="1">CFBP 3417</strain>
    </source>
</reference>
<dbReference type="Proteomes" id="UP000709437">
    <property type="component" value="Unassembled WGS sequence"/>
</dbReference>
<dbReference type="EMBL" id="JAHEWX010000002">
    <property type="protein sequence ID" value="MBT1540539.1"/>
    <property type="molecule type" value="Genomic_DNA"/>
</dbReference>
<proteinExistence type="predicted"/>
<organism evidence="1 2">
    <name type="scientific">Curtobacterium flaccumfaciens pv. flaccumfaciens</name>
    <dbReference type="NCBI Taxonomy" id="138532"/>
    <lineage>
        <taxon>Bacteria</taxon>
        <taxon>Bacillati</taxon>
        <taxon>Actinomycetota</taxon>
        <taxon>Actinomycetes</taxon>
        <taxon>Micrococcales</taxon>
        <taxon>Microbacteriaceae</taxon>
        <taxon>Curtobacterium</taxon>
    </lineage>
</organism>
<accession>A0A9Q2W3B8</accession>